<comment type="similarity">
    <text evidence="2">Belongs to the otopetrin family.</text>
</comment>
<feature type="region of interest" description="Disordered" evidence="11">
    <location>
        <begin position="423"/>
        <end position="443"/>
    </location>
</feature>
<evidence type="ECO:0000256" key="8">
    <source>
        <dbReference type="ARBA" id="ARBA00023065"/>
    </source>
</evidence>
<dbReference type="Proteomes" id="UP001347796">
    <property type="component" value="Unassembled WGS sequence"/>
</dbReference>
<keyword evidence="8" id="KW-0406">Ion transport</keyword>
<feature type="transmembrane region" description="Helical" evidence="12">
    <location>
        <begin position="396"/>
        <end position="416"/>
    </location>
</feature>
<feature type="transmembrane region" description="Helical" evidence="12">
    <location>
        <begin position="454"/>
        <end position="476"/>
    </location>
</feature>
<dbReference type="GO" id="GO:0015252">
    <property type="term" value="F:proton channel activity"/>
    <property type="evidence" value="ECO:0007669"/>
    <property type="project" value="InterPro"/>
</dbReference>
<keyword evidence="5 12" id="KW-0812">Transmembrane</keyword>
<keyword evidence="14" id="KW-1185">Reference proteome</keyword>
<evidence type="ECO:0000313" key="14">
    <source>
        <dbReference type="Proteomes" id="UP001347796"/>
    </source>
</evidence>
<evidence type="ECO:0000256" key="7">
    <source>
        <dbReference type="ARBA" id="ARBA00022989"/>
    </source>
</evidence>
<organism evidence="13 14">
    <name type="scientific">Patella caerulea</name>
    <name type="common">Rayed Mediterranean limpet</name>
    <dbReference type="NCBI Taxonomy" id="87958"/>
    <lineage>
        <taxon>Eukaryota</taxon>
        <taxon>Metazoa</taxon>
        <taxon>Spiralia</taxon>
        <taxon>Lophotrochozoa</taxon>
        <taxon>Mollusca</taxon>
        <taxon>Gastropoda</taxon>
        <taxon>Patellogastropoda</taxon>
        <taxon>Patelloidea</taxon>
        <taxon>Patellidae</taxon>
        <taxon>Patella</taxon>
    </lineage>
</organism>
<keyword evidence="6" id="KW-0375">Hydrogen ion transport</keyword>
<evidence type="ECO:0000313" key="13">
    <source>
        <dbReference type="EMBL" id="KAK6167422.1"/>
    </source>
</evidence>
<dbReference type="PANTHER" id="PTHR21522">
    <property type="entry name" value="PROTON CHANNEL OTOP"/>
    <property type="match status" value="1"/>
</dbReference>
<dbReference type="EMBL" id="JAZGQO010000018">
    <property type="protein sequence ID" value="KAK6167422.1"/>
    <property type="molecule type" value="Genomic_DNA"/>
</dbReference>
<evidence type="ECO:0000256" key="6">
    <source>
        <dbReference type="ARBA" id="ARBA00022781"/>
    </source>
</evidence>
<evidence type="ECO:0000256" key="2">
    <source>
        <dbReference type="ARBA" id="ARBA00006513"/>
    </source>
</evidence>
<name>A0AAN8FZM0_PATCE</name>
<evidence type="ECO:0000256" key="3">
    <source>
        <dbReference type="ARBA" id="ARBA00022448"/>
    </source>
</evidence>
<keyword evidence="3" id="KW-0813">Transport</keyword>
<feature type="transmembrane region" description="Helical" evidence="12">
    <location>
        <begin position="530"/>
        <end position="553"/>
    </location>
</feature>
<gene>
    <name evidence="13" type="ORF">SNE40_021456</name>
</gene>
<keyword evidence="4" id="KW-1003">Cell membrane</keyword>
<feature type="transmembrane region" description="Helical" evidence="12">
    <location>
        <begin position="266"/>
        <end position="285"/>
    </location>
</feature>
<protein>
    <recommendedName>
        <fullName evidence="15">Otopetrin-2</fullName>
    </recommendedName>
</protein>
<feature type="region of interest" description="Disordered" evidence="11">
    <location>
        <begin position="54"/>
        <end position="84"/>
    </location>
</feature>
<evidence type="ECO:0000256" key="1">
    <source>
        <dbReference type="ARBA" id="ARBA00004651"/>
    </source>
</evidence>
<feature type="transmembrane region" description="Helical" evidence="12">
    <location>
        <begin position="227"/>
        <end position="246"/>
    </location>
</feature>
<keyword evidence="9 12" id="KW-0472">Membrane</keyword>
<comment type="subcellular location">
    <subcellularLocation>
        <location evidence="1">Cell membrane</location>
        <topology evidence="1">Multi-pass membrane protein</topology>
    </subcellularLocation>
</comment>
<evidence type="ECO:0000256" key="9">
    <source>
        <dbReference type="ARBA" id="ARBA00023136"/>
    </source>
</evidence>
<dbReference type="InterPro" id="IPR004878">
    <property type="entry name" value="Otopetrin"/>
</dbReference>
<dbReference type="GO" id="GO:0005886">
    <property type="term" value="C:plasma membrane"/>
    <property type="evidence" value="ECO:0007669"/>
    <property type="project" value="UniProtKB-SubCell"/>
</dbReference>
<feature type="transmembrane region" description="Helical" evidence="12">
    <location>
        <begin position="153"/>
        <end position="171"/>
    </location>
</feature>
<keyword evidence="10" id="KW-0407">Ion channel</keyword>
<feature type="transmembrane region" description="Helical" evidence="12">
    <location>
        <begin position="559"/>
        <end position="581"/>
    </location>
</feature>
<proteinExistence type="inferred from homology"/>
<evidence type="ECO:0000256" key="10">
    <source>
        <dbReference type="ARBA" id="ARBA00023303"/>
    </source>
</evidence>
<keyword evidence="7 12" id="KW-1133">Transmembrane helix</keyword>
<dbReference type="Pfam" id="PF03189">
    <property type="entry name" value="Otopetrin"/>
    <property type="match status" value="1"/>
</dbReference>
<evidence type="ECO:0000256" key="11">
    <source>
        <dbReference type="SAM" id="MobiDB-lite"/>
    </source>
</evidence>
<feature type="transmembrane region" description="Helical" evidence="12">
    <location>
        <begin position="601"/>
        <end position="618"/>
    </location>
</feature>
<feature type="compositionally biased region" description="Basic and acidic residues" evidence="11">
    <location>
        <begin position="12"/>
        <end position="21"/>
    </location>
</feature>
<reference evidence="13 14" key="1">
    <citation type="submission" date="2024-01" db="EMBL/GenBank/DDBJ databases">
        <title>The genome of the rayed Mediterranean limpet Patella caerulea (Linnaeus, 1758).</title>
        <authorList>
            <person name="Anh-Thu Weber A."/>
            <person name="Halstead-Nussloch G."/>
        </authorList>
    </citation>
    <scope>NUCLEOTIDE SEQUENCE [LARGE SCALE GENOMIC DNA]</scope>
    <source>
        <strain evidence="13">AATW-2023a</strain>
        <tissue evidence="13">Whole specimen</tissue>
    </source>
</reference>
<evidence type="ECO:0000256" key="5">
    <source>
        <dbReference type="ARBA" id="ARBA00022692"/>
    </source>
</evidence>
<comment type="caution">
    <text evidence="13">The sequence shown here is derived from an EMBL/GenBank/DDBJ whole genome shotgun (WGS) entry which is preliminary data.</text>
</comment>
<feature type="region of interest" description="Disordered" evidence="11">
    <location>
        <begin position="1"/>
        <end position="26"/>
    </location>
</feature>
<dbReference type="AlphaFoldDB" id="A0AAN8FZM0"/>
<evidence type="ECO:0008006" key="15">
    <source>
        <dbReference type="Google" id="ProtNLM"/>
    </source>
</evidence>
<feature type="transmembrane region" description="Helical" evidence="12">
    <location>
        <begin position="488"/>
        <end position="510"/>
    </location>
</feature>
<sequence length="674" mass="76407">MESPAPSDPDLVESHQKDKSSGRRKHSIFGNVLRRVSIHRRDSAPSSRIGMFIFGRNSDSEDDTDSDNSDGNGTANGNGTKVENGLVVGKNGTKHHSNKKAARLAARKVLLDGLFVILSGLYGILIVVLGAVIPLTEIFVQPDSGYVFEAFYLYLYLVSIIFLVYVYLYLLRRNRLKTEFLTRTLSRSMSWTKAWAKSWAKGDNESTKSNRRKRHISMDTNHHTGSFYLRLGAVGFGIGSMIHSGLQFGQYFQLYDGPEYCTNVMQAFKPFLHLLFTFIQLYLIFMNSKMCIHRYRILARFGLMHMCATNICVWFRSIVVETLHVIHQHHNSHDEHHTEHPHEIVTNGHVMNYTIGNDSHTGRQLHALPTHGGISDNKSCHWSDMMGQAVESAGPYLYPCTIEYSLMCAGILYIMWKNVGEKPSKFRSDSEDDDDDEDMRSQRMSVDCAGSSRGLFLGILLTVSAIISIIAFYVLINQKTKTVDLSAIFLTHLSETIIYSLTTLALVLAVMRMKDLHFHAERKSDLEDTLILISYTGLLGFATFSLTAAIMRIEDMRSWLTMLSNTFMVIQATLQTIFILAGDRLSAASSTQERKKPGREFVTFLLLSNFAMWALNTFETQTPQHNPIQVEVYGPDAWAIFTHVSVPLGIYFRFHSTVCLSNIWKNAWKVRKHM</sequence>
<evidence type="ECO:0000256" key="12">
    <source>
        <dbReference type="SAM" id="Phobius"/>
    </source>
</evidence>
<accession>A0AAN8FZM0</accession>
<evidence type="ECO:0000256" key="4">
    <source>
        <dbReference type="ARBA" id="ARBA00022475"/>
    </source>
</evidence>
<feature type="transmembrane region" description="Helical" evidence="12">
    <location>
        <begin position="109"/>
        <end position="133"/>
    </location>
</feature>
<dbReference type="PANTHER" id="PTHR21522:SF32">
    <property type="entry name" value="OTOPETRIN-2"/>
    <property type="match status" value="1"/>
</dbReference>